<evidence type="ECO:0000313" key="1">
    <source>
        <dbReference type="EMBL" id="EEP68145.1"/>
    </source>
</evidence>
<dbReference type="EMBL" id="ACJW02000003">
    <property type="protein sequence ID" value="EEP68145.1"/>
    <property type="molecule type" value="Genomic_DNA"/>
</dbReference>
<reference evidence="1" key="1">
    <citation type="submission" date="2009-04" db="EMBL/GenBank/DDBJ databases">
        <authorList>
            <person name="Weinstock G."/>
            <person name="Sodergren E."/>
            <person name="Clifton S."/>
            <person name="Fulton L."/>
            <person name="Fulton B."/>
            <person name="Courtney L."/>
            <person name="Fronick C."/>
            <person name="Harrison M."/>
            <person name="Strong C."/>
            <person name="Farmer C."/>
            <person name="Delahaunty K."/>
            <person name="Markovic C."/>
            <person name="Hall O."/>
            <person name="Minx P."/>
            <person name="Tomlinson C."/>
            <person name="Mitreva M."/>
            <person name="Nelson J."/>
            <person name="Hou S."/>
            <person name="Wollam A."/>
            <person name="Pepin K.H."/>
            <person name="Johnson M."/>
            <person name="Bhonagiri V."/>
            <person name="Nash W.E."/>
            <person name="Warren W."/>
            <person name="Chinwalla A."/>
            <person name="Mardis E.R."/>
            <person name="Wilson R.K."/>
        </authorList>
    </citation>
    <scope>NUCLEOTIDE SEQUENCE [LARGE SCALE GENOMIC DNA]</scope>
    <source>
        <strain evidence="1">ATCC 51147</strain>
    </source>
</reference>
<gene>
    <name evidence="1" type="ORF">GCWU000324_02397</name>
</gene>
<dbReference type="Proteomes" id="UP000003009">
    <property type="component" value="Unassembled WGS sequence"/>
</dbReference>
<organism evidence="1 2">
    <name type="scientific">Kingella oralis ATCC 51147</name>
    <dbReference type="NCBI Taxonomy" id="629741"/>
    <lineage>
        <taxon>Bacteria</taxon>
        <taxon>Pseudomonadati</taxon>
        <taxon>Pseudomonadota</taxon>
        <taxon>Betaproteobacteria</taxon>
        <taxon>Neisseriales</taxon>
        <taxon>Neisseriaceae</taxon>
        <taxon>Kingella</taxon>
    </lineage>
</organism>
<comment type="caution">
    <text evidence="1">The sequence shown here is derived from an EMBL/GenBank/DDBJ whole genome shotgun (WGS) entry which is preliminary data.</text>
</comment>
<protein>
    <submittedName>
        <fullName evidence="1">Uncharacterized protein</fullName>
    </submittedName>
</protein>
<sequence>MSNSLPTTFAKTAFSHFQAASPCPKGSLKYFVGYAKKKTHHAQSNQQNGNGFILLPSSCKKSLKMGCFNDFRQSGLKIAAKKQPEKRQTAFSGCLKK</sequence>
<keyword evidence="2" id="KW-1185">Reference proteome</keyword>
<dbReference type="HOGENOM" id="CLU_2343005_0_0_4"/>
<accession>C4GK23</accession>
<proteinExistence type="predicted"/>
<evidence type="ECO:0000313" key="2">
    <source>
        <dbReference type="Proteomes" id="UP000003009"/>
    </source>
</evidence>
<dbReference type="STRING" id="629741.GCWU000324_02397"/>
<name>C4GK23_9NEIS</name>
<dbReference type="AlphaFoldDB" id="C4GK23"/>